<protein>
    <submittedName>
        <fullName evidence="2">Uncharacterized protein</fullName>
    </submittedName>
</protein>
<reference evidence="2" key="1">
    <citation type="submission" date="2021-05" db="EMBL/GenBank/DDBJ databases">
        <authorList>
            <person name="Pietrasiak N."/>
            <person name="Ward R."/>
            <person name="Stajich J.E."/>
            <person name="Kurbessoian T."/>
        </authorList>
    </citation>
    <scope>NUCLEOTIDE SEQUENCE</scope>
    <source>
        <strain evidence="2">CPER-KK1</strain>
    </source>
</reference>
<accession>A0A951UA49</accession>
<dbReference type="Proteomes" id="UP000753908">
    <property type="component" value="Unassembled WGS sequence"/>
</dbReference>
<gene>
    <name evidence="2" type="ORF">KME25_14425</name>
</gene>
<dbReference type="AlphaFoldDB" id="A0A951UA49"/>
<dbReference type="EMBL" id="JAHHIF010000017">
    <property type="protein sequence ID" value="MBW4545625.1"/>
    <property type="molecule type" value="Genomic_DNA"/>
</dbReference>
<comment type="caution">
    <text evidence="2">The sequence shown here is derived from an EMBL/GenBank/DDBJ whole genome shotgun (WGS) entry which is preliminary data.</text>
</comment>
<organism evidence="2 3">
    <name type="scientific">Symplocastrum torsivum CPER-KK1</name>
    <dbReference type="NCBI Taxonomy" id="450513"/>
    <lineage>
        <taxon>Bacteria</taxon>
        <taxon>Bacillati</taxon>
        <taxon>Cyanobacteriota</taxon>
        <taxon>Cyanophyceae</taxon>
        <taxon>Oscillatoriophycideae</taxon>
        <taxon>Oscillatoriales</taxon>
        <taxon>Microcoleaceae</taxon>
        <taxon>Symplocastrum</taxon>
    </lineage>
</organism>
<evidence type="ECO:0000256" key="1">
    <source>
        <dbReference type="SAM" id="MobiDB-lite"/>
    </source>
</evidence>
<evidence type="ECO:0000313" key="2">
    <source>
        <dbReference type="EMBL" id="MBW4545625.1"/>
    </source>
</evidence>
<reference evidence="2" key="2">
    <citation type="journal article" date="2022" name="Microbiol. Resour. Announc.">
        <title>Metagenome Sequencing to Explore Phylogenomics of Terrestrial Cyanobacteria.</title>
        <authorList>
            <person name="Ward R.D."/>
            <person name="Stajich J.E."/>
            <person name="Johansen J.R."/>
            <person name="Huntemann M."/>
            <person name="Clum A."/>
            <person name="Foster B."/>
            <person name="Foster B."/>
            <person name="Roux S."/>
            <person name="Palaniappan K."/>
            <person name="Varghese N."/>
            <person name="Mukherjee S."/>
            <person name="Reddy T.B.K."/>
            <person name="Daum C."/>
            <person name="Copeland A."/>
            <person name="Chen I.A."/>
            <person name="Ivanova N.N."/>
            <person name="Kyrpides N.C."/>
            <person name="Shapiro N."/>
            <person name="Eloe-Fadrosh E.A."/>
            <person name="Pietrasiak N."/>
        </authorList>
    </citation>
    <scope>NUCLEOTIDE SEQUENCE</scope>
    <source>
        <strain evidence="2">CPER-KK1</strain>
    </source>
</reference>
<feature type="compositionally biased region" description="Polar residues" evidence="1">
    <location>
        <begin position="32"/>
        <end position="44"/>
    </location>
</feature>
<name>A0A951UA49_9CYAN</name>
<sequence>MNEKPAEAVCCGFFLLGLCLVAIPVQEKAIASPSSTRPGTTSNYGLGKGAIADVEHK</sequence>
<evidence type="ECO:0000313" key="3">
    <source>
        <dbReference type="Proteomes" id="UP000753908"/>
    </source>
</evidence>
<proteinExistence type="predicted"/>
<feature type="region of interest" description="Disordered" evidence="1">
    <location>
        <begin position="31"/>
        <end position="57"/>
    </location>
</feature>